<reference evidence="11" key="1">
    <citation type="submission" date="2023-10" db="EMBL/GenBank/DDBJ databases">
        <authorList>
            <person name="Chen Y."/>
            <person name="Shah S."/>
            <person name="Dougan E. K."/>
            <person name="Thang M."/>
            <person name="Chan C."/>
        </authorList>
    </citation>
    <scope>NUCLEOTIDE SEQUENCE [LARGE SCALE GENOMIC DNA]</scope>
</reference>
<keyword evidence="4 8" id="KW-0812">Transmembrane</keyword>
<dbReference type="InterPro" id="IPR018108">
    <property type="entry name" value="MCP_transmembrane"/>
</dbReference>
<dbReference type="Pfam" id="PF00153">
    <property type="entry name" value="Mito_carr"/>
    <property type="match status" value="2"/>
</dbReference>
<protein>
    <submittedName>
        <fullName evidence="11">Uncharacterized protein</fullName>
    </submittedName>
</protein>
<evidence type="ECO:0000256" key="3">
    <source>
        <dbReference type="ARBA" id="ARBA00022448"/>
    </source>
</evidence>
<gene>
    <name evidence="11" type="ORF">PCOR1329_LOCUS71166</name>
</gene>
<dbReference type="Gene3D" id="1.50.40.10">
    <property type="entry name" value="Mitochondrial carrier domain"/>
    <property type="match status" value="1"/>
</dbReference>
<evidence type="ECO:0000256" key="6">
    <source>
        <dbReference type="ARBA" id="ARBA00022989"/>
    </source>
</evidence>
<feature type="repeat" description="Solcar" evidence="8">
    <location>
        <begin position="122"/>
        <end position="209"/>
    </location>
</feature>
<keyword evidence="12" id="KW-1185">Reference proteome</keyword>
<keyword evidence="7 8" id="KW-0472">Membrane</keyword>
<comment type="subcellular location">
    <subcellularLocation>
        <location evidence="1">Membrane</location>
        <topology evidence="1">Multi-pass membrane protein</topology>
    </subcellularLocation>
</comment>
<evidence type="ECO:0000256" key="1">
    <source>
        <dbReference type="ARBA" id="ARBA00004141"/>
    </source>
</evidence>
<dbReference type="PANTHER" id="PTHR45618">
    <property type="entry name" value="MITOCHONDRIAL DICARBOXYLATE CARRIER-RELATED"/>
    <property type="match status" value="1"/>
</dbReference>
<dbReference type="SUPFAM" id="SSF103506">
    <property type="entry name" value="Mitochondrial carrier"/>
    <property type="match status" value="1"/>
</dbReference>
<name>A0ABN9WWA2_9DINO</name>
<keyword evidence="3 9" id="KW-0813">Transport</keyword>
<accession>A0ABN9WWA2</accession>
<evidence type="ECO:0000256" key="2">
    <source>
        <dbReference type="ARBA" id="ARBA00006375"/>
    </source>
</evidence>
<comment type="caution">
    <text evidence="11">The sequence shown here is derived from an EMBL/GenBank/DDBJ whole genome shotgun (WGS) entry which is preliminary data.</text>
</comment>
<keyword evidence="6" id="KW-1133">Transmembrane helix</keyword>
<dbReference type="PROSITE" id="PS50920">
    <property type="entry name" value="SOLCAR"/>
    <property type="match status" value="2"/>
</dbReference>
<feature type="region of interest" description="Disordered" evidence="10">
    <location>
        <begin position="296"/>
        <end position="318"/>
    </location>
</feature>
<evidence type="ECO:0000256" key="8">
    <source>
        <dbReference type="PROSITE-ProRule" id="PRU00282"/>
    </source>
</evidence>
<proteinExistence type="inferred from homology"/>
<sequence>MAAGIAPPGPAAAAVEASRSSDESAKLVRQVGLAGVSNAVAASVTNPVDVLKVRMQLAGYGVASPHEPGGVLRAARRILHEEGAAGFYRGLSASLLREMSYSGIRMGMYEPVKEALGAGGRSPLALKVLAGGITGAAGSILANPLDLIKVRMQRAAGPPPYRSVADAVVQICREGAGVRSLWRGSAPTVKRAALLTASQVPTYDHAKHLVLDAGYMQEGYMCHFACCMVAGVVAAGVTSPVDLAKSRVMTQPVALFKGFNSQWLRIGPHTTSLSAVAPGAPASRSRARRGRVYLQGGRERPRGSSRSCASSSYGVWRA</sequence>
<evidence type="ECO:0000313" key="12">
    <source>
        <dbReference type="Proteomes" id="UP001189429"/>
    </source>
</evidence>
<dbReference type="EMBL" id="CAUYUJ010019434">
    <property type="protein sequence ID" value="CAK0891143.1"/>
    <property type="molecule type" value="Genomic_DNA"/>
</dbReference>
<evidence type="ECO:0000256" key="5">
    <source>
        <dbReference type="ARBA" id="ARBA00022737"/>
    </source>
</evidence>
<dbReference type="InterPro" id="IPR050391">
    <property type="entry name" value="Mito_Metabolite_Transporter"/>
</dbReference>
<evidence type="ECO:0000256" key="7">
    <source>
        <dbReference type="ARBA" id="ARBA00023136"/>
    </source>
</evidence>
<evidence type="ECO:0000313" key="11">
    <source>
        <dbReference type="EMBL" id="CAK0891143.1"/>
    </source>
</evidence>
<organism evidence="11 12">
    <name type="scientific">Prorocentrum cordatum</name>
    <dbReference type="NCBI Taxonomy" id="2364126"/>
    <lineage>
        <taxon>Eukaryota</taxon>
        <taxon>Sar</taxon>
        <taxon>Alveolata</taxon>
        <taxon>Dinophyceae</taxon>
        <taxon>Prorocentrales</taxon>
        <taxon>Prorocentraceae</taxon>
        <taxon>Prorocentrum</taxon>
    </lineage>
</organism>
<keyword evidence="5" id="KW-0677">Repeat</keyword>
<dbReference type="InterPro" id="IPR023395">
    <property type="entry name" value="MCP_dom_sf"/>
</dbReference>
<evidence type="ECO:0000256" key="10">
    <source>
        <dbReference type="SAM" id="MobiDB-lite"/>
    </source>
</evidence>
<evidence type="ECO:0000256" key="4">
    <source>
        <dbReference type="ARBA" id="ARBA00022692"/>
    </source>
</evidence>
<dbReference type="Proteomes" id="UP001189429">
    <property type="component" value="Unassembled WGS sequence"/>
</dbReference>
<comment type="similarity">
    <text evidence="2 9">Belongs to the mitochondrial carrier (TC 2.A.29) family.</text>
</comment>
<feature type="repeat" description="Solcar" evidence="8">
    <location>
        <begin position="29"/>
        <end position="115"/>
    </location>
</feature>
<evidence type="ECO:0000256" key="9">
    <source>
        <dbReference type="RuleBase" id="RU000488"/>
    </source>
</evidence>